<evidence type="ECO:0000313" key="7">
    <source>
        <dbReference type="EMBL" id="TFJ83013.1"/>
    </source>
</evidence>
<protein>
    <submittedName>
        <fullName evidence="7">Uncharacterized protein</fullName>
    </submittedName>
</protein>
<keyword evidence="4 6" id="KW-1133">Transmembrane helix</keyword>
<evidence type="ECO:0000256" key="4">
    <source>
        <dbReference type="ARBA" id="ARBA00022989"/>
    </source>
</evidence>
<dbReference type="EMBL" id="SDOX01000080">
    <property type="protein sequence ID" value="TFJ83013.1"/>
    <property type="molecule type" value="Genomic_DNA"/>
</dbReference>
<dbReference type="AlphaFoldDB" id="A0A4D9CZG5"/>
<sequence length="133" mass="14362">MSLGDATRVIDTLLPYRRFFLDHMMVMELGVMPFARDRSGARGCLVFFSAFLTGLVPLLVFCFPTPSASARMAHLPDVVALVLAVFLLFLLGLVKARFVQQPSHWTVALLLGIGVAVGGVSWGVGSGLGRAFH</sequence>
<evidence type="ECO:0000256" key="1">
    <source>
        <dbReference type="ARBA" id="ARBA00004127"/>
    </source>
</evidence>
<keyword evidence="3 6" id="KW-0812">Transmembrane</keyword>
<evidence type="ECO:0000256" key="3">
    <source>
        <dbReference type="ARBA" id="ARBA00022692"/>
    </source>
</evidence>
<dbReference type="Pfam" id="PF01988">
    <property type="entry name" value="VIT1"/>
    <property type="match status" value="1"/>
</dbReference>
<dbReference type="GO" id="GO:0012505">
    <property type="term" value="C:endomembrane system"/>
    <property type="evidence" value="ECO:0007669"/>
    <property type="project" value="UniProtKB-SubCell"/>
</dbReference>
<evidence type="ECO:0000256" key="5">
    <source>
        <dbReference type="ARBA" id="ARBA00023136"/>
    </source>
</evidence>
<gene>
    <name evidence="7" type="ORF">NSK_005701</name>
</gene>
<name>A0A4D9CZG5_9STRA</name>
<evidence type="ECO:0000256" key="2">
    <source>
        <dbReference type="ARBA" id="ARBA00007049"/>
    </source>
</evidence>
<comment type="caution">
    <text evidence="7">The sequence shown here is derived from an EMBL/GenBank/DDBJ whole genome shotgun (WGS) entry which is preliminary data.</text>
</comment>
<comment type="similarity">
    <text evidence="2">Belongs to the CCC1 family.</text>
</comment>
<evidence type="ECO:0000256" key="6">
    <source>
        <dbReference type="SAM" id="Phobius"/>
    </source>
</evidence>
<accession>A0A4D9CZG5</accession>
<feature type="transmembrane region" description="Helical" evidence="6">
    <location>
        <begin position="105"/>
        <end position="124"/>
    </location>
</feature>
<feature type="transmembrane region" description="Helical" evidence="6">
    <location>
        <begin position="78"/>
        <end position="98"/>
    </location>
</feature>
<keyword evidence="5 6" id="KW-0472">Membrane</keyword>
<comment type="subcellular location">
    <subcellularLocation>
        <location evidence="1">Endomembrane system</location>
        <topology evidence="1">Multi-pass membrane protein</topology>
    </subcellularLocation>
</comment>
<feature type="transmembrane region" description="Helical" evidence="6">
    <location>
        <begin position="44"/>
        <end position="66"/>
    </location>
</feature>
<evidence type="ECO:0000313" key="8">
    <source>
        <dbReference type="Proteomes" id="UP000355283"/>
    </source>
</evidence>
<organism evidence="7 8">
    <name type="scientific">Nannochloropsis salina CCMP1776</name>
    <dbReference type="NCBI Taxonomy" id="1027361"/>
    <lineage>
        <taxon>Eukaryota</taxon>
        <taxon>Sar</taxon>
        <taxon>Stramenopiles</taxon>
        <taxon>Ochrophyta</taxon>
        <taxon>Eustigmatophyceae</taxon>
        <taxon>Eustigmatales</taxon>
        <taxon>Monodopsidaceae</taxon>
        <taxon>Microchloropsis</taxon>
        <taxon>Microchloropsis salina</taxon>
    </lineage>
</organism>
<dbReference type="InterPro" id="IPR008217">
    <property type="entry name" value="Ccc1_fam"/>
</dbReference>
<dbReference type="GO" id="GO:0005384">
    <property type="term" value="F:manganese ion transmembrane transporter activity"/>
    <property type="evidence" value="ECO:0007669"/>
    <property type="project" value="InterPro"/>
</dbReference>
<reference evidence="7 8" key="1">
    <citation type="submission" date="2019-01" db="EMBL/GenBank/DDBJ databases">
        <title>Nuclear Genome Assembly of the Microalgal Biofuel strain Nannochloropsis salina CCMP1776.</title>
        <authorList>
            <person name="Hovde B."/>
        </authorList>
    </citation>
    <scope>NUCLEOTIDE SEQUENCE [LARGE SCALE GENOMIC DNA]</scope>
    <source>
        <strain evidence="7 8">CCMP1776</strain>
    </source>
</reference>
<dbReference type="Proteomes" id="UP000355283">
    <property type="component" value="Unassembled WGS sequence"/>
</dbReference>
<keyword evidence="8" id="KW-1185">Reference proteome</keyword>
<proteinExistence type="inferred from homology"/>
<dbReference type="GO" id="GO:0030026">
    <property type="term" value="P:intracellular manganese ion homeostasis"/>
    <property type="evidence" value="ECO:0007669"/>
    <property type="project" value="InterPro"/>
</dbReference>